<reference evidence="7 8" key="2">
    <citation type="journal article" date="2022" name="Arch. Microbiol.">
        <title>Rhodococcus pseudokoreensis sp. nov. isolated from the rhizosphere of young M26 apple rootstocks.</title>
        <authorList>
            <person name="Kampfer P."/>
            <person name="Glaeser S.P."/>
            <person name="Blom J."/>
            <person name="Wolf J."/>
            <person name="Benning S."/>
            <person name="Schloter M."/>
            <person name="Neumann-Schaal M."/>
        </authorList>
    </citation>
    <scope>NUCLEOTIDE SEQUENCE [LARGE SCALE GENOMIC DNA]</scope>
    <source>
        <strain evidence="7 8">R79</strain>
    </source>
</reference>
<evidence type="ECO:0000256" key="1">
    <source>
        <dbReference type="ARBA" id="ARBA00001974"/>
    </source>
</evidence>
<keyword evidence="4" id="KW-0274">FAD</keyword>
<evidence type="ECO:0000313" key="7">
    <source>
        <dbReference type="EMBL" id="QSE89868.1"/>
    </source>
</evidence>
<evidence type="ECO:0000256" key="4">
    <source>
        <dbReference type="ARBA" id="ARBA00022827"/>
    </source>
</evidence>
<evidence type="ECO:0000256" key="5">
    <source>
        <dbReference type="ARBA" id="ARBA00023002"/>
    </source>
</evidence>
<evidence type="ECO:0000313" key="8">
    <source>
        <dbReference type="Proteomes" id="UP000662986"/>
    </source>
</evidence>
<dbReference type="Proteomes" id="UP000662986">
    <property type="component" value="Chromosome"/>
</dbReference>
<dbReference type="PANTHER" id="PTHR43884:SF20">
    <property type="entry name" value="ACYL-COA DEHYDROGENASE FADE28"/>
    <property type="match status" value="1"/>
</dbReference>
<dbReference type="SUPFAM" id="SSF47203">
    <property type="entry name" value="Acyl-CoA dehydrogenase C-terminal domain-like"/>
    <property type="match status" value="1"/>
</dbReference>
<dbReference type="InterPro" id="IPR009100">
    <property type="entry name" value="AcylCoA_DH/oxidase_NM_dom_sf"/>
</dbReference>
<accession>A0A974W3Y4</accession>
<dbReference type="SUPFAM" id="SSF56645">
    <property type="entry name" value="Acyl-CoA dehydrogenase NM domain-like"/>
    <property type="match status" value="1"/>
</dbReference>
<dbReference type="Gene3D" id="1.20.140.10">
    <property type="entry name" value="Butyryl-CoA Dehydrogenase, subunit A, domain 3"/>
    <property type="match status" value="1"/>
</dbReference>
<dbReference type="Gene3D" id="1.10.540.10">
    <property type="entry name" value="Acyl-CoA dehydrogenase/oxidase, N-terminal domain"/>
    <property type="match status" value="1"/>
</dbReference>
<keyword evidence="3" id="KW-0285">Flavoprotein</keyword>
<dbReference type="InterPro" id="IPR009075">
    <property type="entry name" value="AcylCo_DH/oxidase_C"/>
</dbReference>
<keyword evidence="8" id="KW-1185">Reference proteome</keyword>
<dbReference type="EMBL" id="CP070619">
    <property type="protein sequence ID" value="QSE89868.1"/>
    <property type="molecule type" value="Genomic_DNA"/>
</dbReference>
<name>A0A974W3Y4_9NOCA</name>
<gene>
    <name evidence="7" type="ORF">JWS13_15165</name>
</gene>
<reference evidence="7 8" key="1">
    <citation type="journal article" date="2021" name="Microbiol. Resour. Announc.">
        <title>Complete Genome Sequences of Two Rhodococcus sp. Strains with Large and Linear Chromosomes, Isolated from Apple Rhizosphere.</title>
        <authorList>
            <person name="Benning S."/>
            <person name="Brugnone N."/>
            <person name="Siani R."/>
            <person name="Kublik S."/>
            <person name="Schloter M."/>
            <person name="Rad V."/>
        </authorList>
    </citation>
    <scope>NUCLEOTIDE SEQUENCE [LARGE SCALE GENOMIC DNA]</scope>
    <source>
        <strain evidence="7 8">R79</strain>
    </source>
</reference>
<dbReference type="InterPro" id="IPR036250">
    <property type="entry name" value="AcylCo_DH-like_C"/>
</dbReference>
<sequence>MNTETKLLSDTAHQVFGALTDGADAWQQIEVMGLTRIGIPEHLGGSGGTTDQARIVLRAAAYHAARIPLAETLWLAAPILADARMPIPDGPLTIANATGGDLRVHASRDGSSLRLDGTLNRVPWARRATRIVIATDERVCLIEPNTCTITEGENLAGEPRDDIRLDGVTIDTDDVGTLPYRLNLRSRGALARSIQISGAAQRALDHSVEYAGQRTQFGRPIAQFQAVQQHLAQIAGEATILDVSVASATRKAAERPDGSPAIAAARINACRGAGVVAELAHQIHGAIGTTHEHQLRLATTRLWSWREEFGNETEWSRTLGNTATGADDPWHFITAL</sequence>
<dbReference type="InterPro" id="IPR037069">
    <property type="entry name" value="AcylCoA_DH/ox_N_sf"/>
</dbReference>
<comment type="similarity">
    <text evidence="2">Belongs to the acyl-CoA dehydrogenase family.</text>
</comment>
<organism evidence="7 8">
    <name type="scientific">Rhodococcus pseudokoreensis</name>
    <dbReference type="NCBI Taxonomy" id="2811421"/>
    <lineage>
        <taxon>Bacteria</taxon>
        <taxon>Bacillati</taxon>
        <taxon>Actinomycetota</taxon>
        <taxon>Actinomycetes</taxon>
        <taxon>Mycobacteriales</taxon>
        <taxon>Nocardiaceae</taxon>
        <taxon>Rhodococcus</taxon>
    </lineage>
</organism>
<evidence type="ECO:0000256" key="2">
    <source>
        <dbReference type="ARBA" id="ARBA00009347"/>
    </source>
</evidence>
<dbReference type="PANTHER" id="PTHR43884">
    <property type="entry name" value="ACYL-COA DEHYDROGENASE"/>
    <property type="match status" value="1"/>
</dbReference>
<evidence type="ECO:0000256" key="3">
    <source>
        <dbReference type="ARBA" id="ARBA00022630"/>
    </source>
</evidence>
<feature type="domain" description="Acyl-CoA dehydrogenase/oxidase C-terminal" evidence="6">
    <location>
        <begin position="190"/>
        <end position="296"/>
    </location>
</feature>
<evidence type="ECO:0000259" key="6">
    <source>
        <dbReference type="Pfam" id="PF00441"/>
    </source>
</evidence>
<dbReference type="Pfam" id="PF00441">
    <property type="entry name" value="Acyl-CoA_dh_1"/>
    <property type="match status" value="1"/>
</dbReference>
<protein>
    <submittedName>
        <fullName evidence="7">Acyl-CoA/acyl-ACP dehydrogenase</fullName>
    </submittedName>
</protein>
<keyword evidence="5" id="KW-0560">Oxidoreductase</keyword>
<dbReference type="RefSeq" id="WP_206006397.1">
    <property type="nucleotide sequence ID" value="NZ_CP070619.1"/>
</dbReference>
<comment type="cofactor">
    <cofactor evidence="1">
        <name>FAD</name>
        <dbReference type="ChEBI" id="CHEBI:57692"/>
    </cofactor>
</comment>
<proteinExistence type="inferred from homology"/>